<dbReference type="EMBL" id="JASSZA010000012">
    <property type="protein sequence ID" value="KAK2095857.1"/>
    <property type="molecule type" value="Genomic_DNA"/>
</dbReference>
<feature type="non-terminal residue" evidence="1">
    <location>
        <position position="56"/>
    </location>
</feature>
<sequence>MPANITHVGAESGEIHFHQDCATGYWMGFGGPQADTALFCSAAMAARAMLMDHDNA</sequence>
<protein>
    <submittedName>
        <fullName evidence="1">Uncharacterized protein</fullName>
    </submittedName>
</protein>
<accession>A0ABQ9UHV9</accession>
<proteinExistence type="predicted"/>
<keyword evidence="2" id="KW-1185">Reference proteome</keyword>
<name>A0ABQ9UHV9_SAGOE</name>
<comment type="caution">
    <text evidence="1">The sequence shown here is derived from an EMBL/GenBank/DDBJ whole genome shotgun (WGS) entry which is preliminary data.</text>
</comment>
<evidence type="ECO:0000313" key="1">
    <source>
        <dbReference type="EMBL" id="KAK2095857.1"/>
    </source>
</evidence>
<organism evidence="1 2">
    <name type="scientific">Saguinus oedipus</name>
    <name type="common">Cotton-top tamarin</name>
    <name type="synonym">Oedipomidas oedipus</name>
    <dbReference type="NCBI Taxonomy" id="9490"/>
    <lineage>
        <taxon>Eukaryota</taxon>
        <taxon>Metazoa</taxon>
        <taxon>Chordata</taxon>
        <taxon>Craniata</taxon>
        <taxon>Vertebrata</taxon>
        <taxon>Euteleostomi</taxon>
        <taxon>Mammalia</taxon>
        <taxon>Eutheria</taxon>
        <taxon>Euarchontoglires</taxon>
        <taxon>Primates</taxon>
        <taxon>Haplorrhini</taxon>
        <taxon>Platyrrhini</taxon>
        <taxon>Cebidae</taxon>
        <taxon>Callitrichinae</taxon>
        <taxon>Saguinus</taxon>
    </lineage>
</organism>
<gene>
    <name evidence="1" type="ORF">P7K49_024891</name>
</gene>
<dbReference type="Proteomes" id="UP001266305">
    <property type="component" value="Unassembled WGS sequence"/>
</dbReference>
<reference evidence="1 2" key="1">
    <citation type="submission" date="2023-05" db="EMBL/GenBank/DDBJ databases">
        <title>B98-5 Cell Line De Novo Hybrid Assembly: An Optical Mapping Approach.</title>
        <authorList>
            <person name="Kananen K."/>
            <person name="Auerbach J.A."/>
            <person name="Kautto E."/>
            <person name="Blachly J.S."/>
        </authorList>
    </citation>
    <scope>NUCLEOTIDE SEQUENCE [LARGE SCALE GENOMIC DNA]</scope>
    <source>
        <strain evidence="1">B95-8</strain>
        <tissue evidence="1">Cell line</tissue>
    </source>
</reference>
<evidence type="ECO:0000313" key="2">
    <source>
        <dbReference type="Proteomes" id="UP001266305"/>
    </source>
</evidence>